<dbReference type="GeneID" id="56078708"/>
<dbReference type="Proteomes" id="UP000509667">
    <property type="component" value="Chromosome"/>
</dbReference>
<proteinExistence type="predicted"/>
<keyword evidence="2" id="KW-0812">Transmembrane</keyword>
<dbReference type="EMBL" id="CP058910">
    <property type="protein sequence ID" value="QLH78081.1"/>
    <property type="molecule type" value="Genomic_DNA"/>
</dbReference>
<feature type="compositionally biased region" description="Low complexity" evidence="1">
    <location>
        <begin position="64"/>
        <end position="76"/>
    </location>
</feature>
<protein>
    <submittedName>
        <fullName evidence="4">DUF4129 domain-containing protein</fullName>
    </submittedName>
</protein>
<organism evidence="4 5">
    <name type="scientific">Halosimplex rubrum</name>
    <dbReference type="NCBI Taxonomy" id="869889"/>
    <lineage>
        <taxon>Archaea</taxon>
        <taxon>Methanobacteriati</taxon>
        <taxon>Methanobacteriota</taxon>
        <taxon>Stenosarchaea group</taxon>
        <taxon>Halobacteria</taxon>
        <taxon>Halobacteriales</taxon>
        <taxon>Haloarculaceae</taxon>
        <taxon>Halosimplex</taxon>
    </lineage>
</organism>
<feature type="transmembrane region" description="Helical" evidence="2">
    <location>
        <begin position="96"/>
        <end position="114"/>
    </location>
</feature>
<name>A0A7D5P3C8_9EURY</name>
<feature type="transmembrane region" description="Helical" evidence="2">
    <location>
        <begin position="178"/>
        <end position="195"/>
    </location>
</feature>
<dbReference type="OrthoDB" id="206550at2157"/>
<evidence type="ECO:0000313" key="4">
    <source>
        <dbReference type="EMBL" id="QLH78081.1"/>
    </source>
</evidence>
<gene>
    <name evidence="4" type="ORF">HZS55_12555</name>
</gene>
<feature type="transmembrane region" description="Helical" evidence="2">
    <location>
        <begin position="12"/>
        <end position="34"/>
    </location>
</feature>
<feature type="region of interest" description="Disordered" evidence="1">
    <location>
        <begin position="39"/>
        <end position="87"/>
    </location>
</feature>
<accession>A0A7D5P3C8</accession>
<keyword evidence="2" id="KW-1133">Transmembrane helix</keyword>
<keyword evidence="5" id="KW-1185">Reference proteome</keyword>
<dbReference type="Pfam" id="PF13559">
    <property type="entry name" value="DUF4129"/>
    <property type="match status" value="1"/>
</dbReference>
<dbReference type="InterPro" id="IPR025403">
    <property type="entry name" value="TgpA-like_C"/>
</dbReference>
<feature type="transmembrane region" description="Helical" evidence="2">
    <location>
        <begin position="121"/>
        <end position="140"/>
    </location>
</feature>
<evidence type="ECO:0000256" key="2">
    <source>
        <dbReference type="SAM" id="Phobius"/>
    </source>
</evidence>
<evidence type="ECO:0000259" key="3">
    <source>
        <dbReference type="Pfam" id="PF13559"/>
    </source>
</evidence>
<dbReference type="KEGG" id="hrr:HZS55_12555"/>
<reference evidence="4 5" key="1">
    <citation type="submission" date="2020-07" db="EMBL/GenBank/DDBJ databases">
        <title>Halosimplex pelagicum sp. nov. and Halosimplex rubrum sp. nov., isolated from salted brown alga Laminaria, and emended description of the genus Halosimplex.</title>
        <authorList>
            <person name="Cui H."/>
        </authorList>
    </citation>
    <scope>NUCLEOTIDE SEQUENCE [LARGE SCALE GENOMIC DNA]</scope>
    <source>
        <strain evidence="4 5">R27</strain>
    </source>
</reference>
<feature type="domain" description="Protein-glutamine gamma-glutamyltransferase-like C-terminal" evidence="3">
    <location>
        <begin position="247"/>
        <end position="301"/>
    </location>
</feature>
<evidence type="ECO:0000313" key="5">
    <source>
        <dbReference type="Proteomes" id="UP000509667"/>
    </source>
</evidence>
<dbReference type="AlphaFoldDB" id="A0A7D5P3C8"/>
<keyword evidence="2" id="KW-0472">Membrane</keyword>
<sequence length="338" mass="34852">MDDYFDRKSVRVVVVGVVAMAAIAVGAATVASVVDTGAAPVDPGGDNGIGEPDTQPDPSEPSDPTQGPPEEGTPVGTPGPPGEQRDLSRCVQPLTTWWGGLAYFGVFAAAVGLIKRRYTFGASLLGVYALAPPVLLSYFLSTDCPTVGGRGVGPGNITGDTFPGGGNDPLVTNLPAEAVLGVFGVVLVGTAAALYRASGGDTISEIEERDAEADDADQFTPRDLAAAAGRAADRLEEHNADVDNEVYRAWWEMTSMLDVPNPDSATPGEFADAAVAAGMGEDDVAELTRLFEEVRYGQRDAVSREKVALSVFRSIEHAYGGGSTVADDADDASDGGAS</sequence>
<evidence type="ECO:0000256" key="1">
    <source>
        <dbReference type="SAM" id="MobiDB-lite"/>
    </source>
</evidence>
<dbReference type="RefSeq" id="WP_179908003.1">
    <property type="nucleotide sequence ID" value="NZ_CP058910.1"/>
</dbReference>